<comment type="caution">
    <text evidence="1">The sequence shown here is derived from an EMBL/GenBank/DDBJ whole genome shotgun (WGS) entry which is preliminary data.</text>
</comment>
<evidence type="ECO:0000313" key="2">
    <source>
        <dbReference type="Proteomes" id="UP001217089"/>
    </source>
</evidence>
<keyword evidence="2" id="KW-1185">Reference proteome</keyword>
<name>A0ABQ9FSP0_TEGGR</name>
<dbReference type="Gene3D" id="3.90.79.10">
    <property type="entry name" value="Nucleoside Triphosphate Pyrophosphohydrolase"/>
    <property type="match status" value="1"/>
</dbReference>
<sequence length="103" mass="11271">MRNTCGSGKSSQEGGVMVTPVLATCGEVNIKDLVLNHHEADDVFTCYIEDLCHLKNVGSTQFRTGPGFTLPVFHTGTPYRVWGLTAIILAFDINNISSWTLQI</sequence>
<accession>A0ABQ9FSP0</accession>
<proteinExistence type="predicted"/>
<protein>
    <submittedName>
        <fullName evidence="1">Uncharacterized protein</fullName>
    </submittedName>
</protein>
<reference evidence="1 2" key="1">
    <citation type="submission" date="2022-12" db="EMBL/GenBank/DDBJ databases">
        <title>Chromosome-level genome of Tegillarca granosa.</title>
        <authorList>
            <person name="Kim J."/>
        </authorList>
    </citation>
    <scope>NUCLEOTIDE SEQUENCE [LARGE SCALE GENOMIC DNA]</scope>
    <source>
        <strain evidence="1">Teg-2019</strain>
        <tissue evidence="1">Adductor muscle</tissue>
    </source>
</reference>
<dbReference type="Proteomes" id="UP001217089">
    <property type="component" value="Unassembled WGS sequence"/>
</dbReference>
<organism evidence="1 2">
    <name type="scientific">Tegillarca granosa</name>
    <name type="common">Malaysian cockle</name>
    <name type="synonym">Anadara granosa</name>
    <dbReference type="NCBI Taxonomy" id="220873"/>
    <lineage>
        <taxon>Eukaryota</taxon>
        <taxon>Metazoa</taxon>
        <taxon>Spiralia</taxon>
        <taxon>Lophotrochozoa</taxon>
        <taxon>Mollusca</taxon>
        <taxon>Bivalvia</taxon>
        <taxon>Autobranchia</taxon>
        <taxon>Pteriomorphia</taxon>
        <taxon>Arcoida</taxon>
        <taxon>Arcoidea</taxon>
        <taxon>Arcidae</taxon>
        <taxon>Tegillarca</taxon>
    </lineage>
</organism>
<gene>
    <name evidence="1" type="ORF">KUTeg_001860</name>
</gene>
<evidence type="ECO:0000313" key="1">
    <source>
        <dbReference type="EMBL" id="KAJ8320273.1"/>
    </source>
</evidence>
<dbReference type="EMBL" id="JARBDR010000141">
    <property type="protein sequence ID" value="KAJ8320273.1"/>
    <property type="molecule type" value="Genomic_DNA"/>
</dbReference>